<evidence type="ECO:0000313" key="3">
    <source>
        <dbReference type="Proteomes" id="UP001054945"/>
    </source>
</evidence>
<dbReference type="SUPFAM" id="SSF52200">
    <property type="entry name" value="Toll/Interleukin receptor TIR domain"/>
    <property type="match status" value="1"/>
</dbReference>
<dbReference type="InterPro" id="IPR035897">
    <property type="entry name" value="Toll_tir_struct_dom_sf"/>
</dbReference>
<organism evidence="2 3">
    <name type="scientific">Caerostris extrusa</name>
    <name type="common">Bark spider</name>
    <name type="synonym">Caerostris bankana</name>
    <dbReference type="NCBI Taxonomy" id="172846"/>
    <lineage>
        <taxon>Eukaryota</taxon>
        <taxon>Metazoa</taxon>
        <taxon>Ecdysozoa</taxon>
        <taxon>Arthropoda</taxon>
        <taxon>Chelicerata</taxon>
        <taxon>Arachnida</taxon>
        <taxon>Araneae</taxon>
        <taxon>Araneomorphae</taxon>
        <taxon>Entelegynae</taxon>
        <taxon>Araneoidea</taxon>
        <taxon>Araneidae</taxon>
        <taxon>Caerostris</taxon>
    </lineage>
</organism>
<proteinExistence type="predicted"/>
<dbReference type="EMBL" id="BPLR01005247">
    <property type="protein sequence ID" value="GIY00999.1"/>
    <property type="molecule type" value="Genomic_DNA"/>
</dbReference>
<keyword evidence="3" id="KW-1185">Reference proteome</keyword>
<evidence type="ECO:0000313" key="2">
    <source>
        <dbReference type="EMBL" id="GIY00999.1"/>
    </source>
</evidence>
<dbReference type="SUPFAM" id="SSF52058">
    <property type="entry name" value="L domain-like"/>
    <property type="match status" value="1"/>
</dbReference>
<dbReference type="Gene3D" id="3.80.10.10">
    <property type="entry name" value="Ribonuclease Inhibitor"/>
    <property type="match status" value="1"/>
</dbReference>
<dbReference type="AlphaFoldDB" id="A0AAV4PXT2"/>
<gene>
    <name evidence="2" type="ORF">CEXT_716161</name>
</gene>
<sequence length="283" mass="31552">MPFSGDSQFPRHPQHPADPAAGQQPPHPAERRQPQEPDAAAEDSLFVNNSIEHVAEDVFQGTEKVTIFDISHNLLTSLPPDSSSTGKAWKMCGSPTTSCCMWTTSCWNEPLGNPFQCDCQLLPFLQYLNSTKTLWRDKDPCTPSHNGTNPASPPNHCLDSCQCSCTNDNFIFVDCSSSGLTHLPPLFTEEQVVDVNETRCGPDVPNSPGLAERAIWLLTDLELCPDNTGIYISMAFEFSEKDIDRNKEFDAFISFSHKDQDFVIMELIKSAFNLLPRVEVREI</sequence>
<accession>A0AAV4PXT2</accession>
<comment type="caution">
    <text evidence="2">The sequence shown here is derived from an EMBL/GenBank/DDBJ whole genome shotgun (WGS) entry which is preliminary data.</text>
</comment>
<reference evidence="2 3" key="1">
    <citation type="submission" date="2021-06" db="EMBL/GenBank/DDBJ databases">
        <title>Caerostris extrusa draft genome.</title>
        <authorList>
            <person name="Kono N."/>
            <person name="Arakawa K."/>
        </authorList>
    </citation>
    <scope>NUCLEOTIDE SEQUENCE [LARGE SCALE GENOMIC DNA]</scope>
</reference>
<feature type="region of interest" description="Disordered" evidence="1">
    <location>
        <begin position="1"/>
        <end position="39"/>
    </location>
</feature>
<dbReference type="InterPro" id="IPR032675">
    <property type="entry name" value="LRR_dom_sf"/>
</dbReference>
<name>A0AAV4PXT2_CAEEX</name>
<protein>
    <submittedName>
        <fullName evidence="2">Uncharacterized protein</fullName>
    </submittedName>
</protein>
<evidence type="ECO:0000256" key="1">
    <source>
        <dbReference type="SAM" id="MobiDB-lite"/>
    </source>
</evidence>
<dbReference type="Proteomes" id="UP001054945">
    <property type="component" value="Unassembled WGS sequence"/>
</dbReference>